<protein>
    <submittedName>
        <fullName evidence="5">Uncharacterized protein</fullName>
    </submittedName>
</protein>
<keyword evidence="3" id="KW-0472">Membrane</keyword>
<dbReference type="EMBL" id="JACMSC010000011">
    <property type="protein sequence ID" value="KAG6500746.1"/>
    <property type="molecule type" value="Genomic_DNA"/>
</dbReference>
<sequence length="529" mass="60505">MVVSRLLIASIAIYLLFIGVGADATPEEELAVVEHDASDSALKLELEQLRSKILALESNIADTTRDLKSKNETIANLGKTIEEKSATIQLLQSEIETVQKKGAGDAQELVKKAHARAGELEKQVEKLTNEIELQNKRRDDLDSLAREAEKKVQELNLKLEKAFEYHDLSFVGYIGEDNILMAGWLRGYRVFGSHAIMVCKQLGYYCNANLWHDKIQLADHSYFGKRLFAILQKANEEQKLRIRKTEHALQVAEEELMKAQLEVTTKSKVLSQMNKYTYSVLITLKVHGAWLPPWLATHTDRYQKVVLAHWKDHGKPALDAVVVKVCEKGGQAKNWAAPYIKMVKIWALLAANAEPYVQTLSTKTTKVYHVSKNTASTYAVKAHKLLDPYLKEARKVSRPYINHVATITKPYVEKLKIALRPYTKRVVRTYRKFHKSTTTYHRQIPTLGNIAQAGIYRYLKKNDLTKRFATKELAWFMASALFVLPVFLAYRLLCDIFMIKSRKTKRPARKVEAEANHTNRRPKRRHADK</sequence>
<dbReference type="Proteomes" id="UP000734854">
    <property type="component" value="Unassembled WGS sequence"/>
</dbReference>
<evidence type="ECO:0000256" key="3">
    <source>
        <dbReference type="SAM" id="Phobius"/>
    </source>
</evidence>
<dbReference type="SUPFAM" id="SSF58113">
    <property type="entry name" value="Apolipoprotein A-I"/>
    <property type="match status" value="1"/>
</dbReference>
<dbReference type="PANTHER" id="PTHR34360">
    <property type="entry name" value="OS08G0519400 PROTEIN"/>
    <property type="match status" value="1"/>
</dbReference>
<evidence type="ECO:0000313" key="6">
    <source>
        <dbReference type="Proteomes" id="UP000734854"/>
    </source>
</evidence>
<keyword evidence="4" id="KW-0732">Signal</keyword>
<keyword evidence="3" id="KW-0812">Transmembrane</keyword>
<name>A0A8J5G6H3_ZINOF</name>
<dbReference type="AlphaFoldDB" id="A0A8J5G6H3"/>
<gene>
    <name evidence="5" type="ORF">ZIOFF_040596</name>
</gene>
<feature type="transmembrane region" description="Helical" evidence="3">
    <location>
        <begin position="473"/>
        <end position="493"/>
    </location>
</feature>
<keyword evidence="1" id="KW-0175">Coiled coil</keyword>
<feature type="region of interest" description="Disordered" evidence="2">
    <location>
        <begin position="508"/>
        <end position="529"/>
    </location>
</feature>
<evidence type="ECO:0000256" key="4">
    <source>
        <dbReference type="SAM" id="SignalP"/>
    </source>
</evidence>
<comment type="caution">
    <text evidence="5">The sequence shown here is derived from an EMBL/GenBank/DDBJ whole genome shotgun (WGS) entry which is preliminary data.</text>
</comment>
<proteinExistence type="predicted"/>
<feature type="chain" id="PRO_5035285956" evidence="4">
    <location>
        <begin position="25"/>
        <end position="529"/>
    </location>
</feature>
<feature type="compositionally biased region" description="Basic residues" evidence="2">
    <location>
        <begin position="518"/>
        <end position="529"/>
    </location>
</feature>
<feature type="coiled-coil region" evidence="1">
    <location>
        <begin position="235"/>
        <end position="262"/>
    </location>
</feature>
<reference evidence="5 6" key="1">
    <citation type="submission" date="2020-08" db="EMBL/GenBank/DDBJ databases">
        <title>Plant Genome Project.</title>
        <authorList>
            <person name="Zhang R.-G."/>
        </authorList>
    </citation>
    <scope>NUCLEOTIDE SEQUENCE [LARGE SCALE GENOMIC DNA]</scope>
    <source>
        <tissue evidence="5">Rhizome</tissue>
    </source>
</reference>
<keyword evidence="6" id="KW-1185">Reference proteome</keyword>
<feature type="signal peptide" evidence="4">
    <location>
        <begin position="1"/>
        <end position="24"/>
    </location>
</feature>
<dbReference type="Gene3D" id="1.20.5.170">
    <property type="match status" value="1"/>
</dbReference>
<evidence type="ECO:0000256" key="2">
    <source>
        <dbReference type="SAM" id="MobiDB-lite"/>
    </source>
</evidence>
<keyword evidence="3" id="KW-1133">Transmembrane helix</keyword>
<feature type="coiled-coil region" evidence="1">
    <location>
        <begin position="39"/>
        <end position="165"/>
    </location>
</feature>
<evidence type="ECO:0000313" key="5">
    <source>
        <dbReference type="EMBL" id="KAG6500746.1"/>
    </source>
</evidence>
<evidence type="ECO:0000256" key="1">
    <source>
        <dbReference type="SAM" id="Coils"/>
    </source>
</evidence>
<dbReference type="PANTHER" id="PTHR34360:SF1">
    <property type="entry name" value="OS08G0519400 PROTEIN"/>
    <property type="match status" value="1"/>
</dbReference>
<accession>A0A8J5G6H3</accession>
<organism evidence="5 6">
    <name type="scientific">Zingiber officinale</name>
    <name type="common">Ginger</name>
    <name type="synonym">Amomum zingiber</name>
    <dbReference type="NCBI Taxonomy" id="94328"/>
    <lineage>
        <taxon>Eukaryota</taxon>
        <taxon>Viridiplantae</taxon>
        <taxon>Streptophyta</taxon>
        <taxon>Embryophyta</taxon>
        <taxon>Tracheophyta</taxon>
        <taxon>Spermatophyta</taxon>
        <taxon>Magnoliopsida</taxon>
        <taxon>Liliopsida</taxon>
        <taxon>Zingiberales</taxon>
        <taxon>Zingiberaceae</taxon>
        <taxon>Zingiber</taxon>
    </lineage>
</organism>